<sequence length="383" mass="43107">MGLFKSDSDKDVSCPHHSLDQDAQDTIVGGLSFYHLSMIISGACSATAIIIMLVFKQLHATHLSNPSEQVKIMRIGNLVTMYSLISFLCLSFPKAAVYIDPWLHLVEGLALGSFFLLLCDYVSPLHDQREAYFATKKLGGVKWFRTRWFLIFQMPFVSLLVSIATDITAAAGVYCEFSSKPRFAKFWLSIIQSISLVASVLSILQFYKVLKVDLAHHRPLLKLMAFKAIVGLTFLQGIIFWILTDTNTLKESDTLTYADLHIGMPNLLICIEMVPLALFFTWAYPWSVYTDRDGRGNFVQVNQPSQPSQPSKSYQGGPFGIYAWFAMINPSETLRATMFAFTEGRKAQRATGRADDTDEERLYDNSYRMRPQGQPAAYASYGN</sequence>
<gene>
    <name evidence="1" type="ORF">NM208_g1868</name>
</gene>
<keyword evidence="2" id="KW-1185">Reference proteome</keyword>
<reference evidence="1" key="1">
    <citation type="submission" date="2022-08" db="EMBL/GenBank/DDBJ databases">
        <title>Genome Sequence of Fusarium decemcellulare.</title>
        <authorList>
            <person name="Buettner E."/>
        </authorList>
    </citation>
    <scope>NUCLEOTIDE SEQUENCE</scope>
    <source>
        <strain evidence="1">Babe19</strain>
    </source>
</reference>
<name>A0ACC1SUQ0_9HYPO</name>
<evidence type="ECO:0000313" key="2">
    <source>
        <dbReference type="Proteomes" id="UP001148629"/>
    </source>
</evidence>
<dbReference type="EMBL" id="JANRMS010000103">
    <property type="protein sequence ID" value="KAJ3546709.1"/>
    <property type="molecule type" value="Genomic_DNA"/>
</dbReference>
<accession>A0ACC1SUQ0</accession>
<proteinExistence type="predicted"/>
<protein>
    <submittedName>
        <fullName evidence="1">Uncharacterized protein</fullName>
    </submittedName>
</protein>
<dbReference type="Proteomes" id="UP001148629">
    <property type="component" value="Unassembled WGS sequence"/>
</dbReference>
<organism evidence="1 2">
    <name type="scientific">Fusarium decemcellulare</name>
    <dbReference type="NCBI Taxonomy" id="57161"/>
    <lineage>
        <taxon>Eukaryota</taxon>
        <taxon>Fungi</taxon>
        <taxon>Dikarya</taxon>
        <taxon>Ascomycota</taxon>
        <taxon>Pezizomycotina</taxon>
        <taxon>Sordariomycetes</taxon>
        <taxon>Hypocreomycetidae</taxon>
        <taxon>Hypocreales</taxon>
        <taxon>Nectriaceae</taxon>
        <taxon>Fusarium</taxon>
        <taxon>Fusarium decemcellulare species complex</taxon>
    </lineage>
</organism>
<evidence type="ECO:0000313" key="1">
    <source>
        <dbReference type="EMBL" id="KAJ3546709.1"/>
    </source>
</evidence>
<comment type="caution">
    <text evidence="1">The sequence shown here is derived from an EMBL/GenBank/DDBJ whole genome shotgun (WGS) entry which is preliminary data.</text>
</comment>